<dbReference type="Proteomes" id="UP000887561">
    <property type="component" value="Unplaced"/>
</dbReference>
<sequence length="149" mass="18096">MSLVRTYSALDLPSVGPYSLTRTYSVPSLTSYTPVSYYYPYYSWRYWYPYRYRDYWQSDYYWYDRYSYYSTYTPLYYRSLFPYRLTTSQTLITGIIPTIIGAVTKAISTIMIGLTTTDVGMDLPIIFEQEDRRRKVYKSREKLEKMQRY</sequence>
<evidence type="ECO:0000313" key="1">
    <source>
        <dbReference type="Proteomes" id="UP000887561"/>
    </source>
</evidence>
<dbReference type="AlphaFoldDB" id="A0A915M306"/>
<keyword evidence="1" id="KW-1185">Reference proteome</keyword>
<reference evidence="2" key="1">
    <citation type="submission" date="2022-11" db="UniProtKB">
        <authorList>
            <consortium name="WormBaseParasite"/>
        </authorList>
    </citation>
    <scope>IDENTIFICATION</scope>
</reference>
<dbReference type="WBParaSite" id="scaffold288_cov182.g674">
    <property type="protein sequence ID" value="scaffold288_cov182.g674"/>
    <property type="gene ID" value="scaffold288_cov182.g674"/>
</dbReference>
<protein>
    <submittedName>
        <fullName evidence="2">Uncharacterized protein</fullName>
    </submittedName>
</protein>
<organism evidence="1 2">
    <name type="scientific">Meloidogyne javanica</name>
    <name type="common">Root-knot nematode worm</name>
    <dbReference type="NCBI Taxonomy" id="6303"/>
    <lineage>
        <taxon>Eukaryota</taxon>
        <taxon>Metazoa</taxon>
        <taxon>Ecdysozoa</taxon>
        <taxon>Nematoda</taxon>
        <taxon>Chromadorea</taxon>
        <taxon>Rhabditida</taxon>
        <taxon>Tylenchina</taxon>
        <taxon>Tylenchomorpha</taxon>
        <taxon>Tylenchoidea</taxon>
        <taxon>Meloidogynidae</taxon>
        <taxon>Meloidogyninae</taxon>
        <taxon>Meloidogyne</taxon>
        <taxon>Meloidogyne incognita group</taxon>
    </lineage>
</organism>
<evidence type="ECO:0000313" key="2">
    <source>
        <dbReference type="WBParaSite" id="scaffold288_cov182.g674"/>
    </source>
</evidence>
<name>A0A915M306_MELJA</name>
<proteinExistence type="predicted"/>
<accession>A0A915M306</accession>